<proteinExistence type="predicted"/>
<feature type="non-terminal residue" evidence="1">
    <location>
        <position position="37"/>
    </location>
</feature>
<dbReference type="Gene3D" id="3.40.640.10">
    <property type="entry name" value="Type I PLP-dependent aspartate aminotransferase-like (Major domain)"/>
    <property type="match status" value="1"/>
</dbReference>
<sequence>MSIDLPFHKSWFDDDEINEVVETLKSGWLTTGPRTKR</sequence>
<dbReference type="InterPro" id="IPR015421">
    <property type="entry name" value="PyrdxlP-dep_Trfase_major"/>
</dbReference>
<dbReference type="AlphaFoldDB" id="A0A381U5P6"/>
<accession>A0A381U5P6</accession>
<reference evidence="1" key="1">
    <citation type="submission" date="2018-05" db="EMBL/GenBank/DDBJ databases">
        <authorList>
            <person name="Lanie J.A."/>
            <person name="Ng W.-L."/>
            <person name="Kazmierczak K.M."/>
            <person name="Andrzejewski T.M."/>
            <person name="Davidsen T.M."/>
            <person name="Wayne K.J."/>
            <person name="Tettelin H."/>
            <person name="Glass J.I."/>
            <person name="Rusch D."/>
            <person name="Podicherti R."/>
            <person name="Tsui H.-C.T."/>
            <person name="Winkler M.E."/>
        </authorList>
    </citation>
    <scope>NUCLEOTIDE SEQUENCE</scope>
</reference>
<evidence type="ECO:0000313" key="1">
    <source>
        <dbReference type="EMBL" id="SVA21813.1"/>
    </source>
</evidence>
<evidence type="ECO:0008006" key="2">
    <source>
        <dbReference type="Google" id="ProtNLM"/>
    </source>
</evidence>
<dbReference type="EMBL" id="UINC01005514">
    <property type="protein sequence ID" value="SVA21813.1"/>
    <property type="molecule type" value="Genomic_DNA"/>
</dbReference>
<organism evidence="1">
    <name type="scientific">marine metagenome</name>
    <dbReference type="NCBI Taxonomy" id="408172"/>
    <lineage>
        <taxon>unclassified sequences</taxon>
        <taxon>metagenomes</taxon>
        <taxon>ecological metagenomes</taxon>
    </lineage>
</organism>
<protein>
    <recommendedName>
        <fullName evidence="2">UDP-4-amino-4, 6-dideoxy-N-acetyl-beta-L-altrosamine transaminase</fullName>
    </recommendedName>
</protein>
<gene>
    <name evidence="1" type="ORF">METZ01_LOCUS74667</name>
</gene>
<name>A0A381U5P6_9ZZZZ</name>